<feature type="domain" description="GGDEF" evidence="4">
    <location>
        <begin position="304"/>
        <end position="438"/>
    </location>
</feature>
<evidence type="ECO:0000256" key="1">
    <source>
        <dbReference type="ARBA" id="ARBA00012528"/>
    </source>
</evidence>
<dbReference type="InterPro" id="IPR050469">
    <property type="entry name" value="Diguanylate_Cyclase"/>
</dbReference>
<dbReference type="GO" id="GO:0052621">
    <property type="term" value="F:diguanylate cyclase activity"/>
    <property type="evidence" value="ECO:0007669"/>
    <property type="project" value="UniProtKB-EC"/>
</dbReference>
<dbReference type="InterPro" id="IPR033417">
    <property type="entry name" value="CHASE8"/>
</dbReference>
<dbReference type="SMART" id="SM00267">
    <property type="entry name" value="GGDEF"/>
    <property type="match status" value="1"/>
</dbReference>
<dbReference type="GO" id="GO:0005886">
    <property type="term" value="C:plasma membrane"/>
    <property type="evidence" value="ECO:0007669"/>
    <property type="project" value="TreeGrafter"/>
</dbReference>
<dbReference type="GO" id="GO:1902201">
    <property type="term" value="P:negative regulation of bacterial-type flagellum-dependent cell motility"/>
    <property type="evidence" value="ECO:0007669"/>
    <property type="project" value="TreeGrafter"/>
</dbReference>
<dbReference type="RefSeq" id="WP_137012408.1">
    <property type="nucleotide sequence ID" value="NZ_SZPX01000002.1"/>
</dbReference>
<dbReference type="PANTHER" id="PTHR45138:SF9">
    <property type="entry name" value="DIGUANYLATE CYCLASE DGCM-RELATED"/>
    <property type="match status" value="1"/>
</dbReference>
<gene>
    <name evidence="5" type="ORF">FCU45_03710</name>
</gene>
<dbReference type="SUPFAM" id="SSF55073">
    <property type="entry name" value="Nucleotide cyclase"/>
    <property type="match status" value="1"/>
</dbReference>
<dbReference type="InterPro" id="IPR043128">
    <property type="entry name" value="Rev_trsase/Diguanyl_cyclase"/>
</dbReference>
<keyword evidence="6" id="KW-1185">Reference proteome</keyword>
<dbReference type="Proteomes" id="UP000309561">
    <property type="component" value="Unassembled WGS sequence"/>
</dbReference>
<reference evidence="5 6" key="1">
    <citation type="submission" date="2019-04" db="EMBL/GenBank/DDBJ databases">
        <title>Sulfurimonas crateris sp. nov. a facultative anaerobic sulfur-oxidizing chemolithautotrophic bacterium isolated from a terrestrial mud vulcano.</title>
        <authorList>
            <person name="Ratnikova N.M."/>
            <person name="Slobodkin A.I."/>
            <person name="Merkel A.Y."/>
            <person name="Novikov A."/>
            <person name="Bonch-Osmolovskaya E.A."/>
            <person name="Slobodkina G.B."/>
        </authorList>
    </citation>
    <scope>NUCLEOTIDE SEQUENCE [LARGE SCALE GENOMIC DNA]</scope>
    <source>
        <strain evidence="5 6">SN118</strain>
    </source>
</reference>
<comment type="catalytic activity">
    <reaction evidence="2">
        <text>2 GTP = 3',3'-c-di-GMP + 2 diphosphate</text>
        <dbReference type="Rhea" id="RHEA:24898"/>
        <dbReference type="ChEBI" id="CHEBI:33019"/>
        <dbReference type="ChEBI" id="CHEBI:37565"/>
        <dbReference type="ChEBI" id="CHEBI:58805"/>
        <dbReference type="EC" id="2.7.7.65"/>
    </reaction>
</comment>
<evidence type="ECO:0000313" key="6">
    <source>
        <dbReference type="Proteomes" id="UP000309561"/>
    </source>
</evidence>
<dbReference type="GO" id="GO:0043709">
    <property type="term" value="P:cell adhesion involved in single-species biofilm formation"/>
    <property type="evidence" value="ECO:0007669"/>
    <property type="project" value="TreeGrafter"/>
</dbReference>
<dbReference type="AlphaFoldDB" id="A0A4U2ZBC0"/>
<dbReference type="Gene3D" id="3.30.70.270">
    <property type="match status" value="1"/>
</dbReference>
<comment type="caution">
    <text evidence="5">The sequence shown here is derived from an EMBL/GenBank/DDBJ whole genome shotgun (WGS) entry which is preliminary data.</text>
</comment>
<evidence type="ECO:0000256" key="2">
    <source>
        <dbReference type="ARBA" id="ARBA00034247"/>
    </source>
</evidence>
<accession>A0A4U2ZBC0</accession>
<dbReference type="OrthoDB" id="9812260at2"/>
<feature type="transmembrane region" description="Helical" evidence="3">
    <location>
        <begin position="164"/>
        <end position="185"/>
    </location>
</feature>
<dbReference type="FunFam" id="3.30.70.270:FF:000001">
    <property type="entry name" value="Diguanylate cyclase domain protein"/>
    <property type="match status" value="1"/>
</dbReference>
<dbReference type="InterPro" id="IPR000160">
    <property type="entry name" value="GGDEF_dom"/>
</dbReference>
<name>A0A4U2ZBC0_9BACT</name>
<dbReference type="Pfam" id="PF00990">
    <property type="entry name" value="GGDEF"/>
    <property type="match status" value="1"/>
</dbReference>
<evidence type="ECO:0000313" key="5">
    <source>
        <dbReference type="EMBL" id="TKI70401.1"/>
    </source>
</evidence>
<dbReference type="CDD" id="cd01949">
    <property type="entry name" value="GGDEF"/>
    <property type="match status" value="1"/>
</dbReference>
<evidence type="ECO:0000259" key="4">
    <source>
        <dbReference type="PROSITE" id="PS50887"/>
    </source>
</evidence>
<dbReference type="Gene3D" id="6.10.340.10">
    <property type="match status" value="1"/>
</dbReference>
<dbReference type="Pfam" id="PF17152">
    <property type="entry name" value="CHASE8"/>
    <property type="match status" value="1"/>
</dbReference>
<feature type="transmembrane region" description="Helical" evidence="3">
    <location>
        <begin position="14"/>
        <end position="33"/>
    </location>
</feature>
<protein>
    <recommendedName>
        <fullName evidence="1">diguanylate cyclase</fullName>
        <ecNumber evidence="1">2.7.7.65</ecNumber>
    </recommendedName>
</protein>
<organism evidence="5 6">
    <name type="scientific">Sulfurimonas crateris</name>
    <dbReference type="NCBI Taxonomy" id="2574727"/>
    <lineage>
        <taxon>Bacteria</taxon>
        <taxon>Pseudomonadati</taxon>
        <taxon>Campylobacterota</taxon>
        <taxon>Epsilonproteobacteria</taxon>
        <taxon>Campylobacterales</taxon>
        <taxon>Sulfurimonadaceae</taxon>
        <taxon>Sulfurimonas</taxon>
    </lineage>
</organism>
<dbReference type="EMBL" id="SZPX01000002">
    <property type="protein sequence ID" value="TKI70401.1"/>
    <property type="molecule type" value="Genomic_DNA"/>
</dbReference>
<dbReference type="PROSITE" id="PS50887">
    <property type="entry name" value="GGDEF"/>
    <property type="match status" value="1"/>
</dbReference>
<evidence type="ECO:0000256" key="3">
    <source>
        <dbReference type="SAM" id="Phobius"/>
    </source>
</evidence>
<dbReference type="NCBIfam" id="TIGR00254">
    <property type="entry name" value="GGDEF"/>
    <property type="match status" value="1"/>
</dbReference>
<proteinExistence type="predicted"/>
<keyword evidence="3" id="KW-0812">Transmembrane</keyword>
<keyword evidence="3" id="KW-1133">Transmembrane helix</keyword>
<dbReference type="InterPro" id="IPR029787">
    <property type="entry name" value="Nucleotide_cyclase"/>
</dbReference>
<keyword evidence="3" id="KW-0472">Membrane</keyword>
<sequence>MKQFFQNISIKSKLIFLLSLSAFVALFISYLVMNVYHVKKDMEWSVASTSNLAKVSAKNIAAALTFLDEKAVESILMPTLANEDIVSIRVYDTQANCFVSLGEDSQVKTKRTVQELLEIKEVSSNIDLKFIEVVSVISLGDERIGYLEIIKMTSSIKKKFYEQLLFSVFVIFLTLVVIFFLSVWFEKIFSKPIYLLLDAMKNIQHNANYNACIVSDSKDEFNALYKEFNKLMQEVQKRDAVLKQNNLSLENLVYSTANELEKTREDLKEFTALAEIDSLSGLANRRVAMQRFEQMLEIAKQNAHHIGVLMADMDHFKNINDIYGHQVGDEVIKAVASVLLENIRKTDLAARIGGEEFLILFDNGDAKVVYEIAQRIREKIEKMPIKVINFDVFHITISLGFCSVIPKDETLEELFKEADDALYRAKREGRNRVVAADRA</sequence>
<dbReference type="PANTHER" id="PTHR45138">
    <property type="entry name" value="REGULATORY COMPONENTS OF SENSORY TRANSDUCTION SYSTEM"/>
    <property type="match status" value="1"/>
</dbReference>
<dbReference type="EC" id="2.7.7.65" evidence="1"/>